<keyword evidence="1" id="KW-0472">Membrane</keyword>
<reference evidence="2" key="1">
    <citation type="submission" date="2023-10" db="EMBL/GenBank/DDBJ databases">
        <title>Genome assembly of Pristionchus species.</title>
        <authorList>
            <person name="Yoshida K."/>
            <person name="Sommer R.J."/>
        </authorList>
    </citation>
    <scope>NUCLEOTIDE SEQUENCE</scope>
    <source>
        <strain evidence="2">RS0144</strain>
    </source>
</reference>
<feature type="non-terminal residue" evidence="2">
    <location>
        <position position="1"/>
    </location>
</feature>
<dbReference type="SUPFAM" id="SSF103473">
    <property type="entry name" value="MFS general substrate transporter"/>
    <property type="match status" value="1"/>
</dbReference>
<feature type="non-terminal residue" evidence="2">
    <location>
        <position position="180"/>
    </location>
</feature>
<feature type="transmembrane region" description="Helical" evidence="1">
    <location>
        <begin position="133"/>
        <end position="157"/>
    </location>
</feature>
<keyword evidence="3" id="KW-1185">Reference proteome</keyword>
<feature type="transmembrane region" description="Helical" evidence="1">
    <location>
        <begin position="109"/>
        <end position="127"/>
    </location>
</feature>
<feature type="transmembrane region" description="Helical" evidence="1">
    <location>
        <begin position="49"/>
        <end position="73"/>
    </location>
</feature>
<organism evidence="2 3">
    <name type="scientific">Pristionchus entomophagus</name>
    <dbReference type="NCBI Taxonomy" id="358040"/>
    <lineage>
        <taxon>Eukaryota</taxon>
        <taxon>Metazoa</taxon>
        <taxon>Ecdysozoa</taxon>
        <taxon>Nematoda</taxon>
        <taxon>Chromadorea</taxon>
        <taxon>Rhabditida</taxon>
        <taxon>Rhabditina</taxon>
        <taxon>Diplogasteromorpha</taxon>
        <taxon>Diplogasteroidea</taxon>
        <taxon>Neodiplogasteridae</taxon>
        <taxon>Pristionchus</taxon>
    </lineage>
</organism>
<accession>A0AAV5SY38</accession>
<dbReference type="InterPro" id="IPR036259">
    <property type="entry name" value="MFS_trans_sf"/>
</dbReference>
<sequence>AQNLPYDCCVFLGIMMSYCSLQLVIRLAHLQLDNSEKKIATPPINYPRIMIGGLTLTACLMIVSFVCLEYSLIHSSPTVALVLVAQSFLFLIGTHLVGRLTQKLGESFCWISSLLFLVVSVFLAFLATDTRAFRASLCFCLMTCIYFVLLGGALIIIDTIKKDAARTAANTAAAAAAVAP</sequence>
<protein>
    <recommendedName>
        <fullName evidence="4">MARVEL domain-containing protein</fullName>
    </recommendedName>
</protein>
<dbReference type="EMBL" id="BTSX01000003">
    <property type="protein sequence ID" value="GMS87682.1"/>
    <property type="molecule type" value="Genomic_DNA"/>
</dbReference>
<dbReference type="Proteomes" id="UP001432027">
    <property type="component" value="Unassembled WGS sequence"/>
</dbReference>
<proteinExistence type="predicted"/>
<keyword evidence="1" id="KW-1133">Transmembrane helix</keyword>
<feature type="transmembrane region" description="Helical" evidence="1">
    <location>
        <begin position="79"/>
        <end position="97"/>
    </location>
</feature>
<evidence type="ECO:0000313" key="3">
    <source>
        <dbReference type="Proteomes" id="UP001432027"/>
    </source>
</evidence>
<evidence type="ECO:0000256" key="1">
    <source>
        <dbReference type="SAM" id="Phobius"/>
    </source>
</evidence>
<comment type="caution">
    <text evidence="2">The sequence shown here is derived from an EMBL/GenBank/DDBJ whole genome shotgun (WGS) entry which is preliminary data.</text>
</comment>
<name>A0AAV5SY38_9BILA</name>
<feature type="transmembrane region" description="Helical" evidence="1">
    <location>
        <begin position="12"/>
        <end position="28"/>
    </location>
</feature>
<evidence type="ECO:0000313" key="2">
    <source>
        <dbReference type="EMBL" id="GMS87682.1"/>
    </source>
</evidence>
<keyword evidence="1" id="KW-0812">Transmembrane</keyword>
<gene>
    <name evidence="2" type="ORF">PENTCL1PPCAC_9857</name>
</gene>
<dbReference type="AlphaFoldDB" id="A0AAV5SY38"/>
<evidence type="ECO:0008006" key="4">
    <source>
        <dbReference type="Google" id="ProtNLM"/>
    </source>
</evidence>